<evidence type="ECO:0000256" key="7">
    <source>
        <dbReference type="ARBA" id="ARBA00023239"/>
    </source>
</evidence>
<dbReference type="NCBIfam" id="NF000584">
    <property type="entry name" value="PRK00009.1"/>
    <property type="match status" value="1"/>
</dbReference>
<dbReference type="PANTHER" id="PTHR30523:SF6">
    <property type="entry name" value="PHOSPHOENOLPYRUVATE CARBOXYLASE"/>
    <property type="match status" value="1"/>
</dbReference>
<comment type="function">
    <text evidence="2 10">Forms oxaloacetate, a four-carbon dicarboxylic acid source for the tricarboxylic acid cycle.</text>
</comment>
<dbReference type="EMBL" id="SRMF01000008">
    <property type="protein sequence ID" value="TGG91483.1"/>
    <property type="molecule type" value="Genomic_DNA"/>
</dbReference>
<dbReference type="SUPFAM" id="SSF51621">
    <property type="entry name" value="Phosphoenolpyruvate/pyruvate domain"/>
    <property type="match status" value="1"/>
</dbReference>
<comment type="subunit">
    <text evidence="10">Homotetramer.</text>
</comment>
<dbReference type="PROSITE" id="PS00393">
    <property type="entry name" value="PEPCASE_2"/>
    <property type="match status" value="1"/>
</dbReference>
<comment type="catalytic activity">
    <reaction evidence="9 10">
        <text>oxaloacetate + phosphate = phosphoenolpyruvate + hydrogencarbonate</text>
        <dbReference type="Rhea" id="RHEA:28370"/>
        <dbReference type="ChEBI" id="CHEBI:16452"/>
        <dbReference type="ChEBI" id="CHEBI:17544"/>
        <dbReference type="ChEBI" id="CHEBI:43474"/>
        <dbReference type="ChEBI" id="CHEBI:58702"/>
        <dbReference type="EC" id="4.1.1.31"/>
    </reaction>
</comment>
<evidence type="ECO:0000313" key="14">
    <source>
        <dbReference type="Proteomes" id="UP000297475"/>
    </source>
</evidence>
<evidence type="ECO:0000256" key="12">
    <source>
        <dbReference type="PROSITE-ProRule" id="PRU10112"/>
    </source>
</evidence>
<evidence type="ECO:0000256" key="11">
    <source>
        <dbReference type="PROSITE-ProRule" id="PRU10111"/>
    </source>
</evidence>
<dbReference type="PROSITE" id="PS00781">
    <property type="entry name" value="PEPCASE_1"/>
    <property type="match status" value="1"/>
</dbReference>
<dbReference type="InterPro" id="IPR033129">
    <property type="entry name" value="PEPCASE_His_AS"/>
</dbReference>
<name>A0A4Z0WCE9_9GAMM</name>
<evidence type="ECO:0000256" key="4">
    <source>
        <dbReference type="ARBA" id="ARBA00012305"/>
    </source>
</evidence>
<evidence type="ECO:0000256" key="9">
    <source>
        <dbReference type="ARBA" id="ARBA00048995"/>
    </source>
</evidence>
<dbReference type="GO" id="GO:0006099">
    <property type="term" value="P:tricarboxylic acid cycle"/>
    <property type="evidence" value="ECO:0007669"/>
    <property type="project" value="InterPro"/>
</dbReference>
<evidence type="ECO:0000256" key="10">
    <source>
        <dbReference type="HAMAP-Rule" id="MF_00595"/>
    </source>
</evidence>
<reference evidence="13 14" key="1">
    <citation type="submission" date="2019-04" db="EMBL/GenBank/DDBJ databases">
        <title>Natronospirillum operosus gen. nov., sp. nov., a haloalkaliphilic satellite isolated from decaying biomass of laboratory culture of cyanobacterium Geitlerinema sp. and proposal of Natronospirillaceae fam. nov. and Saccharospirillaceae fam. nov.</title>
        <authorList>
            <person name="Kevbrin V."/>
            <person name="Boltyanskaya Y."/>
            <person name="Koziaeva V."/>
            <person name="Grouzdev D.S."/>
            <person name="Park M."/>
            <person name="Cho J."/>
        </authorList>
    </citation>
    <scope>NUCLEOTIDE SEQUENCE [LARGE SCALE GENOMIC DNA]</scope>
    <source>
        <strain evidence="13 14">G-116</strain>
    </source>
</reference>
<dbReference type="PANTHER" id="PTHR30523">
    <property type="entry name" value="PHOSPHOENOLPYRUVATE CARBOXYLASE"/>
    <property type="match status" value="1"/>
</dbReference>
<keyword evidence="6 10" id="KW-0460">Magnesium</keyword>
<dbReference type="InterPro" id="IPR022805">
    <property type="entry name" value="PEP_COase_bac/pln-type"/>
</dbReference>
<dbReference type="GO" id="GO:0015977">
    <property type="term" value="P:carbon fixation"/>
    <property type="evidence" value="ECO:0007669"/>
    <property type="project" value="UniProtKB-UniRule"/>
</dbReference>
<dbReference type="HAMAP" id="MF_00595">
    <property type="entry name" value="PEPcase_type1"/>
    <property type="match status" value="1"/>
</dbReference>
<feature type="active site" evidence="10 11">
    <location>
        <position position="137"/>
    </location>
</feature>
<organism evidence="13 14">
    <name type="scientific">Natronospirillum operosum</name>
    <dbReference type="NCBI Taxonomy" id="2759953"/>
    <lineage>
        <taxon>Bacteria</taxon>
        <taxon>Pseudomonadati</taxon>
        <taxon>Pseudomonadota</taxon>
        <taxon>Gammaproteobacteria</taxon>
        <taxon>Oceanospirillales</taxon>
        <taxon>Natronospirillaceae</taxon>
        <taxon>Natronospirillum</taxon>
    </lineage>
</organism>
<proteinExistence type="inferred from homology"/>
<dbReference type="GO" id="GO:0008964">
    <property type="term" value="F:phosphoenolpyruvate carboxylase activity"/>
    <property type="evidence" value="ECO:0007669"/>
    <property type="project" value="UniProtKB-UniRule"/>
</dbReference>
<keyword evidence="7 10" id="KW-0456">Lyase</keyword>
<accession>A0A4Z0WCE9</accession>
<dbReference type="OrthoDB" id="9768133at2"/>
<evidence type="ECO:0000256" key="8">
    <source>
        <dbReference type="ARBA" id="ARBA00023300"/>
    </source>
</evidence>
<dbReference type="PRINTS" id="PR00150">
    <property type="entry name" value="PEPCARBXLASE"/>
</dbReference>
<dbReference type="GO" id="GO:0006107">
    <property type="term" value="P:oxaloacetate metabolic process"/>
    <property type="evidence" value="ECO:0007669"/>
    <property type="project" value="UniProtKB-UniRule"/>
</dbReference>
<evidence type="ECO:0000256" key="2">
    <source>
        <dbReference type="ARBA" id="ARBA00003670"/>
    </source>
</evidence>
<evidence type="ECO:0000256" key="3">
    <source>
        <dbReference type="ARBA" id="ARBA00008346"/>
    </source>
</evidence>
<dbReference type="Gene3D" id="1.20.1440.90">
    <property type="entry name" value="Phosphoenolpyruvate/pyruvate domain"/>
    <property type="match status" value="1"/>
</dbReference>
<protein>
    <recommendedName>
        <fullName evidence="5 10">Phosphoenolpyruvate carboxylase</fullName>
        <shortName evidence="10">PEPC</shortName>
        <shortName evidence="10">PEPCase</shortName>
        <ecNumber evidence="4 10">4.1.1.31</ecNumber>
    </recommendedName>
</protein>
<evidence type="ECO:0000256" key="5">
    <source>
        <dbReference type="ARBA" id="ARBA00022419"/>
    </source>
</evidence>
<dbReference type="InterPro" id="IPR021135">
    <property type="entry name" value="PEP_COase"/>
</dbReference>
<keyword evidence="14" id="KW-1185">Reference proteome</keyword>
<evidence type="ECO:0000256" key="1">
    <source>
        <dbReference type="ARBA" id="ARBA00001946"/>
    </source>
</evidence>
<evidence type="ECO:0000256" key="6">
    <source>
        <dbReference type="ARBA" id="ARBA00022842"/>
    </source>
</evidence>
<dbReference type="RefSeq" id="WP_135484267.1">
    <property type="nucleotide sequence ID" value="NZ_SRMF01000008.1"/>
</dbReference>
<evidence type="ECO:0000313" key="13">
    <source>
        <dbReference type="EMBL" id="TGG91483.1"/>
    </source>
</evidence>
<keyword evidence="8 10" id="KW-0120">Carbon dioxide fixation</keyword>
<comment type="caution">
    <text evidence="13">The sequence shown here is derived from an EMBL/GenBank/DDBJ whole genome shotgun (WGS) entry which is preliminary data.</text>
</comment>
<dbReference type="GO" id="GO:0000287">
    <property type="term" value="F:magnesium ion binding"/>
    <property type="evidence" value="ECO:0007669"/>
    <property type="project" value="UniProtKB-UniRule"/>
</dbReference>
<gene>
    <name evidence="10" type="primary">ppc</name>
    <name evidence="13" type="ORF">E4656_15755</name>
</gene>
<dbReference type="InterPro" id="IPR018129">
    <property type="entry name" value="PEP_COase_Lys_AS"/>
</dbReference>
<keyword evidence="13" id="KW-0670">Pyruvate</keyword>
<feature type="active site" evidence="10 12">
    <location>
        <position position="540"/>
    </location>
</feature>
<dbReference type="Proteomes" id="UP000297475">
    <property type="component" value="Unassembled WGS sequence"/>
</dbReference>
<sequence length="879" mass="98614">MAAHAQLRRQVRQLGETLGRTIAGAHGEAWLERVEALRHLGKAAREGDLSARQKMAETFRTHNDEDLLVLARAFAQFLNLANIAEQHHTVSPAGRAQQPYPNPLPDTLERLRTGGVTQAARQTAVNKLHMDMVLTAHPTEVTRRTLIHKYSELASELWHWDDGRDPEATRDADRRIEELVSQSWHTEEIRATRPTPVDEARWGFAVIENSLWDAVPRFLRDYESTLAEHELDLPLAARPVRFSSWMGGDRDGNPNVTAAVTEQVLLLARWKAAELFADTLHQLGSELSMADCTEEFRTLAGDGPEPYRALLKSLRNRLLQVKEAINRRLSGDRVALEDCLLSDDALLTPLQACHDSLCACGLDVIADGRLKDTLRRVHTFGTGLQRLDIRQHSEYHLNALGELTRYLGLGDYTHWTEEEKQAFLLRELASRRPLLPRQWSPSPETREVLDTCRTISRFPPESFGLYVISMASRPSDVLAVQLLLRECGVDWAMPVAPLFETLDDLNGATETIGALLNIDWYRGYIQGQQAVMIGYSDSAKDAGVLAANWAQYRAQEALVKLAQTHDLTLTLFHGRGGSIGRGGGPAHAAILSQPPGSVDGGLRVTEQGEMIRFKFGLPDLAVRSLQLYASALLEALLQPPPEPQPAWRDLMDRLADESCRHYRAVVRDDPDFVPFFRAATPEQELAKLPLGSRPTKRKKEGGVESLRAIPWIFAWSQNRLLLPSWLGAVEAIRTARDGQDAATLDEMSQDWPFFATRLAMLEMVFMKTDADLSRAYAERLVPAELQHLGQTLADRLLADAATLKALLSEDTLMRSDQWNRESILLREPYIEPLHWLQIELLARERQAEREQWPASRVQVIEKALMVTIAGIAAGMRNTG</sequence>
<dbReference type="AlphaFoldDB" id="A0A4Z0WCE9"/>
<dbReference type="InterPro" id="IPR015813">
    <property type="entry name" value="Pyrv/PenolPyrv_kinase-like_dom"/>
</dbReference>
<dbReference type="EC" id="4.1.1.31" evidence="4 10"/>
<dbReference type="GO" id="GO:0005829">
    <property type="term" value="C:cytosol"/>
    <property type="evidence" value="ECO:0007669"/>
    <property type="project" value="TreeGrafter"/>
</dbReference>
<dbReference type="Pfam" id="PF00311">
    <property type="entry name" value="PEPcase"/>
    <property type="match status" value="1"/>
</dbReference>
<comment type="cofactor">
    <cofactor evidence="1 10">
        <name>Mg(2+)</name>
        <dbReference type="ChEBI" id="CHEBI:18420"/>
    </cofactor>
</comment>
<comment type="similarity">
    <text evidence="3 10">Belongs to the PEPCase type 1 family.</text>
</comment>